<dbReference type="SUPFAM" id="SSF53474">
    <property type="entry name" value="alpha/beta-Hydrolases"/>
    <property type="match status" value="1"/>
</dbReference>
<name>A0ABS0L030_9BACT</name>
<proteinExistence type="predicted"/>
<dbReference type="InterPro" id="IPR029058">
    <property type="entry name" value="AB_hydrolase_fold"/>
</dbReference>
<evidence type="ECO:0000313" key="1">
    <source>
        <dbReference type="EMBL" id="MBG8553466.1"/>
    </source>
</evidence>
<organism evidence="1 2">
    <name type="scientific">Hymenobacter guriensis</name>
    <dbReference type="NCBI Taxonomy" id="2793065"/>
    <lineage>
        <taxon>Bacteria</taxon>
        <taxon>Pseudomonadati</taxon>
        <taxon>Bacteroidota</taxon>
        <taxon>Cytophagia</taxon>
        <taxon>Cytophagales</taxon>
        <taxon>Hymenobacteraceae</taxon>
        <taxon>Hymenobacter</taxon>
    </lineage>
</organism>
<dbReference type="Gene3D" id="3.40.50.1820">
    <property type="entry name" value="alpha/beta hydrolase"/>
    <property type="match status" value="1"/>
</dbReference>
<protein>
    <submittedName>
        <fullName evidence="1">Uncharacterized protein</fullName>
    </submittedName>
</protein>
<reference evidence="1 2" key="1">
    <citation type="submission" date="2020-11" db="EMBL/GenBank/DDBJ databases">
        <title>Hymenobacter sp.</title>
        <authorList>
            <person name="Kim M.K."/>
        </authorList>
    </citation>
    <scope>NUCLEOTIDE SEQUENCE [LARGE SCALE GENOMIC DNA]</scope>
    <source>
        <strain evidence="1 2">BT594</strain>
    </source>
</reference>
<dbReference type="EMBL" id="JADWYK010000003">
    <property type="protein sequence ID" value="MBG8553466.1"/>
    <property type="molecule type" value="Genomic_DNA"/>
</dbReference>
<evidence type="ECO:0000313" key="2">
    <source>
        <dbReference type="Proteomes" id="UP000601099"/>
    </source>
</evidence>
<comment type="caution">
    <text evidence="1">The sequence shown here is derived from an EMBL/GenBank/DDBJ whole genome shotgun (WGS) entry which is preliminary data.</text>
</comment>
<dbReference type="RefSeq" id="WP_196954475.1">
    <property type="nucleotide sequence ID" value="NZ_JADWYK010000003.1"/>
</dbReference>
<dbReference type="Proteomes" id="UP000601099">
    <property type="component" value="Unassembled WGS sequence"/>
</dbReference>
<accession>A0ABS0L030</accession>
<sequence length="319" mass="34823">MGHYEGAVNMPGTGARIGLELRKMASGQLQAELALLGEKTTMVPLGTVRYRAPQLQLEQAGGFPGRLTISALREGDFLRGTLQLDSLRGEFVLVRRGDAAPRPWREHAVRLPGLSKAQSATFYVPDDTLTRHPVIVAWASATPAHLDQVLRLSQASVATLLLAPSAPADSAVAHATAAALQWLRRRPEADTTRLGAWGRGPTASEVAVAARRASASFLVLESVEVMDEAGSQPFRALGRARIPVFGFYAGRDTTLSVRESSRRLRQALGQRRGVQVRVFDSAWPGFYLPGRPAADGRWQWPQPTPGLWEGLEQWLRQLK</sequence>
<keyword evidence="2" id="KW-1185">Reference proteome</keyword>
<gene>
    <name evidence="1" type="ORF">I5L79_07910</name>
</gene>